<evidence type="ECO:0000313" key="11">
    <source>
        <dbReference type="Proteomes" id="UP000236416"/>
    </source>
</evidence>
<keyword evidence="11" id="KW-1185">Reference proteome</keyword>
<dbReference type="Proteomes" id="UP000236416">
    <property type="component" value="Unassembled WGS sequence"/>
</dbReference>
<dbReference type="GO" id="GO:0015420">
    <property type="term" value="F:ABC-type vitamin B12 transporter activity"/>
    <property type="evidence" value="ECO:0007669"/>
    <property type="project" value="UniProtKB-UniRule"/>
</dbReference>
<name>A0A2K4MM09_9NEIS</name>
<feature type="transmembrane region" description="Helical" evidence="9">
    <location>
        <begin position="55"/>
        <end position="73"/>
    </location>
</feature>
<evidence type="ECO:0000256" key="4">
    <source>
        <dbReference type="ARBA" id="ARBA00022475"/>
    </source>
</evidence>
<feature type="transmembrane region" description="Helical" evidence="9">
    <location>
        <begin position="80"/>
        <end position="100"/>
    </location>
</feature>
<dbReference type="PANTHER" id="PTHR34308:SF1">
    <property type="entry name" value="COBALAMIN BIOSYNTHESIS PROTEIN CBIB"/>
    <property type="match status" value="1"/>
</dbReference>
<dbReference type="NCBIfam" id="TIGR00380">
    <property type="entry name" value="cobal_cbiB"/>
    <property type="match status" value="1"/>
</dbReference>
<evidence type="ECO:0000256" key="7">
    <source>
        <dbReference type="ARBA" id="ARBA00022989"/>
    </source>
</evidence>
<evidence type="ECO:0000256" key="5">
    <source>
        <dbReference type="ARBA" id="ARBA00022573"/>
    </source>
</evidence>
<dbReference type="GO" id="GO:0005886">
    <property type="term" value="C:plasma membrane"/>
    <property type="evidence" value="ECO:0007669"/>
    <property type="project" value="UniProtKB-SubCell"/>
</dbReference>
<evidence type="ECO:0000256" key="6">
    <source>
        <dbReference type="ARBA" id="ARBA00022692"/>
    </source>
</evidence>
<evidence type="ECO:0000256" key="1">
    <source>
        <dbReference type="ARBA" id="ARBA00004651"/>
    </source>
</evidence>
<protein>
    <recommendedName>
        <fullName evidence="9">Cobalamin biosynthesis protein CobD</fullName>
    </recommendedName>
</protein>
<accession>A0A2K4MM09</accession>
<dbReference type="GO" id="GO:0048472">
    <property type="term" value="F:threonine-phosphate decarboxylase activity"/>
    <property type="evidence" value="ECO:0007669"/>
    <property type="project" value="InterPro"/>
</dbReference>
<dbReference type="RefSeq" id="WP_103320702.1">
    <property type="nucleotide sequence ID" value="NZ_PPTF01000064.1"/>
</dbReference>
<comment type="caution">
    <text evidence="9">Lacks conserved residue(s) required for the propagation of feature annotation.</text>
</comment>
<dbReference type="HAMAP" id="MF_00024">
    <property type="entry name" value="CobD_CbiB"/>
    <property type="match status" value="1"/>
</dbReference>
<keyword evidence="6 9" id="KW-0812">Transmembrane</keyword>
<keyword evidence="4 9" id="KW-1003">Cell membrane</keyword>
<comment type="similarity">
    <text evidence="3 9">Belongs to the CobD/CbiB family.</text>
</comment>
<evidence type="ECO:0000256" key="9">
    <source>
        <dbReference type="HAMAP-Rule" id="MF_00024"/>
    </source>
</evidence>
<comment type="function">
    <text evidence="9">Converts cobyric acid to cobinamide by the addition of aminopropanol on the F carboxylic group.</text>
</comment>
<organism evidence="10 11">
    <name type="scientific">Chromobacterium sinusclupearum</name>
    <dbReference type="NCBI Taxonomy" id="2077146"/>
    <lineage>
        <taxon>Bacteria</taxon>
        <taxon>Pseudomonadati</taxon>
        <taxon>Pseudomonadota</taxon>
        <taxon>Betaproteobacteria</taxon>
        <taxon>Neisseriales</taxon>
        <taxon>Chromobacteriaceae</taxon>
        <taxon>Chromobacterium</taxon>
    </lineage>
</organism>
<keyword evidence="5 9" id="KW-0169">Cobalamin biosynthesis</keyword>
<dbReference type="PANTHER" id="PTHR34308">
    <property type="entry name" value="COBALAMIN BIOSYNTHESIS PROTEIN CBIB"/>
    <property type="match status" value="1"/>
</dbReference>
<comment type="subcellular location">
    <subcellularLocation>
        <location evidence="1 9">Cell membrane</location>
        <topology evidence="1 9">Multi-pass membrane protein</topology>
    </subcellularLocation>
</comment>
<dbReference type="EMBL" id="PPTF01000064">
    <property type="protein sequence ID" value="POA98131.1"/>
    <property type="molecule type" value="Genomic_DNA"/>
</dbReference>
<keyword evidence="7 9" id="KW-1133">Transmembrane helix</keyword>
<evidence type="ECO:0000256" key="3">
    <source>
        <dbReference type="ARBA" id="ARBA00006263"/>
    </source>
</evidence>
<dbReference type="InterPro" id="IPR004485">
    <property type="entry name" value="Cobalamin_biosynth_CobD/CbiB"/>
</dbReference>
<comment type="caution">
    <text evidence="10">The sequence shown here is derived from an EMBL/GenBank/DDBJ whole genome shotgun (WGS) entry which is preliminary data.</text>
</comment>
<evidence type="ECO:0000256" key="2">
    <source>
        <dbReference type="ARBA" id="ARBA00004953"/>
    </source>
</evidence>
<gene>
    <name evidence="9" type="primary">cobD</name>
    <name evidence="10" type="ORF">C2134_13510</name>
</gene>
<evidence type="ECO:0000256" key="8">
    <source>
        <dbReference type="ARBA" id="ARBA00023136"/>
    </source>
</evidence>
<dbReference type="UniPathway" id="UPA00148"/>
<reference evidence="10 11" key="1">
    <citation type="submission" date="2018-01" db="EMBL/GenBank/DDBJ databases">
        <title>Genomic Sequence of Chromobacterium MWU13-2610 from wild cranberry bogs within the Cape Cod National Seashore.</title>
        <authorList>
            <person name="O'Hara-Hanley K."/>
            <person name="Soby S."/>
            <person name="Harrison A."/>
        </authorList>
    </citation>
    <scope>NUCLEOTIDE SEQUENCE [LARGE SCALE GENOMIC DNA]</scope>
    <source>
        <strain evidence="10 11">MWU13-2610</strain>
    </source>
</reference>
<feature type="transmembrane region" description="Helical" evidence="9">
    <location>
        <begin position="293"/>
        <end position="311"/>
    </location>
</feature>
<dbReference type="GO" id="GO:0009236">
    <property type="term" value="P:cobalamin biosynthetic process"/>
    <property type="evidence" value="ECO:0007669"/>
    <property type="project" value="UniProtKB-UniRule"/>
</dbReference>
<dbReference type="Pfam" id="PF03186">
    <property type="entry name" value="CobD_Cbib"/>
    <property type="match status" value="1"/>
</dbReference>
<comment type="pathway">
    <text evidence="2 9">Cofactor biosynthesis; adenosylcobalamin biosynthesis.</text>
</comment>
<sequence>MNSALFLPLALLLDRLLGEPPRWHPLVGFGRLVKAMERLAYPAQSDAEPIWRMRLRGAVAIALLILPLTLLAWALAEQALLSIVAPIILLYLAVGAQSLGQHAKRVQQALADGDLQLARERVGWIVSRDTSELDEAGVARATIESVLENGSDAIFAALFWFLVLGAPGAVLYRLSNTLDAMWGYKNERYLHFGWAAARFDDVLNYVPARLTALTYLLLGNAADGWRCWRTQAPTWYSPNAGPVMAAGAGALGVSLGGGARYHGQWKERPPLGCGPAPTQADIGRAVRLVQRGMWLWAALSLTTAILIGATHA</sequence>
<evidence type="ECO:0000313" key="10">
    <source>
        <dbReference type="EMBL" id="POA98131.1"/>
    </source>
</evidence>
<dbReference type="AlphaFoldDB" id="A0A2K4MM09"/>
<proteinExistence type="inferred from homology"/>
<keyword evidence="8 9" id="KW-0472">Membrane</keyword>
<feature type="transmembrane region" description="Helical" evidence="9">
    <location>
        <begin position="153"/>
        <end position="172"/>
    </location>
</feature>